<evidence type="ECO:0000313" key="4">
    <source>
        <dbReference type="Proteomes" id="UP000887013"/>
    </source>
</evidence>
<feature type="transmembrane region" description="Helical" evidence="2">
    <location>
        <begin position="49"/>
        <end position="70"/>
    </location>
</feature>
<keyword evidence="4" id="KW-1185">Reference proteome</keyword>
<accession>A0A8X6QJR7</accession>
<feature type="compositionally biased region" description="Polar residues" evidence="1">
    <location>
        <begin position="18"/>
        <end position="32"/>
    </location>
</feature>
<dbReference type="AlphaFoldDB" id="A0A8X6QJR7"/>
<protein>
    <submittedName>
        <fullName evidence="3">Uncharacterized protein</fullName>
    </submittedName>
</protein>
<name>A0A8X6QJR7_NEPPI</name>
<keyword evidence="2" id="KW-1133">Transmembrane helix</keyword>
<keyword evidence="2" id="KW-0812">Transmembrane</keyword>
<dbReference type="Proteomes" id="UP000887013">
    <property type="component" value="Unassembled WGS sequence"/>
</dbReference>
<gene>
    <name evidence="3" type="ORF">NPIL_175481</name>
</gene>
<comment type="caution">
    <text evidence="3">The sequence shown here is derived from an EMBL/GenBank/DDBJ whole genome shotgun (WGS) entry which is preliminary data.</text>
</comment>
<feature type="region of interest" description="Disordered" evidence="1">
    <location>
        <begin position="1"/>
        <end position="32"/>
    </location>
</feature>
<evidence type="ECO:0000313" key="3">
    <source>
        <dbReference type="EMBL" id="GFU22564.1"/>
    </source>
</evidence>
<keyword evidence="2" id="KW-0472">Membrane</keyword>
<reference evidence="3" key="1">
    <citation type="submission" date="2020-08" db="EMBL/GenBank/DDBJ databases">
        <title>Multicomponent nature underlies the extraordinary mechanical properties of spider dragline silk.</title>
        <authorList>
            <person name="Kono N."/>
            <person name="Nakamura H."/>
            <person name="Mori M."/>
            <person name="Yoshida Y."/>
            <person name="Ohtoshi R."/>
            <person name="Malay A.D."/>
            <person name="Moran D.A.P."/>
            <person name="Tomita M."/>
            <person name="Numata K."/>
            <person name="Arakawa K."/>
        </authorList>
    </citation>
    <scope>NUCLEOTIDE SEQUENCE</scope>
</reference>
<dbReference type="EMBL" id="BMAW01081025">
    <property type="protein sequence ID" value="GFU22564.1"/>
    <property type="molecule type" value="Genomic_DNA"/>
</dbReference>
<proteinExistence type="predicted"/>
<sequence>MHCLAGMKERAGRLGTPEGSQEPNSMVLGGQSQESEICVTVAINIIRRWVACVVCVAIWALFGAPNMRFIKLPSHLVSH</sequence>
<evidence type="ECO:0000256" key="1">
    <source>
        <dbReference type="SAM" id="MobiDB-lite"/>
    </source>
</evidence>
<organism evidence="3 4">
    <name type="scientific">Nephila pilipes</name>
    <name type="common">Giant wood spider</name>
    <name type="synonym">Nephila maculata</name>
    <dbReference type="NCBI Taxonomy" id="299642"/>
    <lineage>
        <taxon>Eukaryota</taxon>
        <taxon>Metazoa</taxon>
        <taxon>Ecdysozoa</taxon>
        <taxon>Arthropoda</taxon>
        <taxon>Chelicerata</taxon>
        <taxon>Arachnida</taxon>
        <taxon>Araneae</taxon>
        <taxon>Araneomorphae</taxon>
        <taxon>Entelegynae</taxon>
        <taxon>Araneoidea</taxon>
        <taxon>Nephilidae</taxon>
        <taxon>Nephila</taxon>
    </lineage>
</organism>
<evidence type="ECO:0000256" key="2">
    <source>
        <dbReference type="SAM" id="Phobius"/>
    </source>
</evidence>